<evidence type="ECO:0000256" key="1">
    <source>
        <dbReference type="SAM" id="SignalP"/>
    </source>
</evidence>
<reference evidence="3" key="1">
    <citation type="submission" date="2015-03" db="EMBL/GenBank/DDBJ databases">
        <authorList>
            <consortium name="Pathogen Informatics"/>
            <person name="Murphy D."/>
        </authorList>
    </citation>
    <scope>NUCLEOTIDE SEQUENCE [LARGE SCALE GENOMIC DNA]</scope>
    <source>
        <strain evidence="3">IP6945</strain>
    </source>
</reference>
<dbReference type="AlphaFoldDB" id="A0A0T9NGA0"/>
<keyword evidence="3" id="KW-1185">Reference proteome</keyword>
<gene>
    <name evidence="2" type="ORF">ERS008472_00444</name>
</gene>
<feature type="chain" id="PRO_5006693834" description="Lipoprotein" evidence="1">
    <location>
        <begin position="35"/>
        <end position="270"/>
    </location>
</feature>
<evidence type="ECO:0008006" key="4">
    <source>
        <dbReference type="Google" id="ProtNLM"/>
    </source>
</evidence>
<accession>A0A0T9NGA0</accession>
<keyword evidence="1" id="KW-0732">Signal</keyword>
<sequence length="270" mass="30012">MPMIFSRVSALLYKKLHLSLFLLCILDLNTTVFAATSPLTDDDWTITVTPYIWAQSSNGNVSALGRKAPLNVPFDKALRDTNAGFMGNVSVTHGRLGGFLDAQYLKLSGNHNIDAFGDQISASGSSTMVSLGLFYRAYQLPLGGNTIFNDPRLFAVEPLMGVRWTRLSAHIGALGHEIGDHALWQIPFVGGRLMYDLSDRWIWGFEGDVGGRREQIAFQGQTWLGYRTVIFGVNTELRAGYRALYQNYKKGDFEWDVTQHGPVVGIAMHF</sequence>
<evidence type="ECO:0000313" key="3">
    <source>
        <dbReference type="Proteomes" id="UP000041882"/>
    </source>
</evidence>
<organism evidence="2 3">
    <name type="scientific">Yersinia thracica</name>
    <dbReference type="NCBI Taxonomy" id="2890319"/>
    <lineage>
        <taxon>Bacteria</taxon>
        <taxon>Pseudomonadati</taxon>
        <taxon>Pseudomonadota</taxon>
        <taxon>Gammaproteobacteria</taxon>
        <taxon>Enterobacterales</taxon>
        <taxon>Yersiniaceae</taxon>
        <taxon>Yersinia</taxon>
    </lineage>
</organism>
<name>A0A0T9NGA0_9GAMM</name>
<feature type="signal peptide" evidence="1">
    <location>
        <begin position="1"/>
        <end position="34"/>
    </location>
</feature>
<protein>
    <recommendedName>
        <fullName evidence="4">Lipoprotein</fullName>
    </recommendedName>
</protein>
<dbReference type="EMBL" id="CQAW01000001">
    <property type="protein sequence ID" value="CNH06161.1"/>
    <property type="molecule type" value="Genomic_DNA"/>
</dbReference>
<proteinExistence type="predicted"/>
<dbReference type="Proteomes" id="UP000041882">
    <property type="component" value="Unassembled WGS sequence"/>
</dbReference>
<dbReference type="RefSeq" id="WP_050112405.1">
    <property type="nucleotide sequence ID" value="NZ_CABHXQ010000061.1"/>
</dbReference>
<evidence type="ECO:0000313" key="2">
    <source>
        <dbReference type="EMBL" id="CNH06161.1"/>
    </source>
</evidence>